<feature type="transmembrane region" description="Helical" evidence="9">
    <location>
        <begin position="136"/>
        <end position="157"/>
    </location>
</feature>
<comment type="similarity">
    <text evidence="3 9">Belongs to the riboflavin transporter family.</text>
</comment>
<accession>A0A1I7YAS9</accession>
<feature type="transmembrane region" description="Helical" evidence="9">
    <location>
        <begin position="104"/>
        <end position="124"/>
    </location>
</feature>
<feature type="transmembrane region" description="Helical" evidence="9">
    <location>
        <begin position="345"/>
        <end position="365"/>
    </location>
</feature>
<name>A0A1I7YAS9_9BILA</name>
<evidence type="ECO:0000313" key="11">
    <source>
        <dbReference type="WBParaSite" id="L893_g14394.t1"/>
    </source>
</evidence>
<feature type="transmembrane region" description="Helical" evidence="9">
    <location>
        <begin position="222"/>
        <end position="243"/>
    </location>
</feature>
<dbReference type="WBParaSite" id="L893_g14394.t1">
    <property type="protein sequence ID" value="L893_g14394.t1"/>
    <property type="gene ID" value="L893_g14394"/>
</dbReference>
<sequence length="452" mass="49697">MSDPFSYFHFATSQRPLGASAKSSLNRVGMTVTFVTYLLVVIFGSTSWLSTNSIWMELPLLTQQLPEGWSLPSYLAAVVQLACIGPLFYSIVHKCSNYTIPTAPTIQILLVFCTAITAALAFLWPVTVDVLGTPHSLALLVIMFCMALVNATSNVLFMPYMSMYHPSYLTAYFVGMGLSSLVPSLVSLVQGTGRYDCVQQNTTGVLVPEYYPSRFDVTTFNLVMFGWMSLATVSFALLHWTPLGGPKELKKNKSAEGLPPDEASPLQQLTNLQPKEKKTHTYARYFTLLFLVAFNCAQMNGIVPSIQSFAMLPYSQMTYHLALTLSNIASPIAGFMPMLYTPKTVFSMSMFTGVATFFTGLIVTLAASSPDPIGREYWWGGAFAILCSVVASSMHSYLRTVFAHVVMDGAEDKESRLFWCGVFIQVGSFIGSCIMFPLVNVYGLFISAPACR</sequence>
<proteinExistence type="inferred from homology"/>
<dbReference type="AlphaFoldDB" id="A0A1I7YAS9"/>
<dbReference type="PANTHER" id="PTHR12929">
    <property type="entry name" value="SOLUTE CARRIER FAMILY 52"/>
    <property type="match status" value="1"/>
</dbReference>
<evidence type="ECO:0000256" key="1">
    <source>
        <dbReference type="ARBA" id="ARBA00000215"/>
    </source>
</evidence>
<keyword evidence="10" id="KW-1185">Reference proteome</keyword>
<dbReference type="Proteomes" id="UP000095287">
    <property type="component" value="Unplaced"/>
</dbReference>
<keyword evidence="4 9" id="KW-0813">Transport</keyword>
<comment type="catalytic activity">
    <reaction evidence="1 9">
        <text>riboflavin(in) = riboflavin(out)</text>
        <dbReference type="Rhea" id="RHEA:35015"/>
        <dbReference type="ChEBI" id="CHEBI:57986"/>
    </reaction>
</comment>
<evidence type="ECO:0000256" key="4">
    <source>
        <dbReference type="ARBA" id="ARBA00022448"/>
    </source>
</evidence>
<evidence type="ECO:0000256" key="9">
    <source>
        <dbReference type="RuleBase" id="RU368035"/>
    </source>
</evidence>
<keyword evidence="7 9" id="KW-1133">Transmembrane helix</keyword>
<dbReference type="GO" id="GO:0032217">
    <property type="term" value="F:riboflavin transmembrane transporter activity"/>
    <property type="evidence" value="ECO:0007669"/>
    <property type="project" value="UniProtKB-UniRule"/>
</dbReference>
<evidence type="ECO:0000256" key="2">
    <source>
        <dbReference type="ARBA" id="ARBA00004651"/>
    </source>
</evidence>
<protein>
    <recommendedName>
        <fullName evidence="9">Riboflavin transporter</fullName>
    </recommendedName>
</protein>
<evidence type="ECO:0000313" key="10">
    <source>
        <dbReference type="Proteomes" id="UP000095287"/>
    </source>
</evidence>
<comment type="subcellular location">
    <subcellularLocation>
        <location evidence="2 9">Cell membrane</location>
        <topology evidence="2 9">Multi-pass membrane protein</topology>
    </subcellularLocation>
</comment>
<reference evidence="11" key="1">
    <citation type="submission" date="2016-11" db="UniProtKB">
        <authorList>
            <consortium name="WormBaseParasite"/>
        </authorList>
    </citation>
    <scope>IDENTIFICATION</scope>
</reference>
<dbReference type="InterPro" id="IPR009357">
    <property type="entry name" value="Riboflavin_transptr"/>
</dbReference>
<evidence type="ECO:0000256" key="3">
    <source>
        <dbReference type="ARBA" id="ARBA00006366"/>
    </source>
</evidence>
<keyword evidence="8 9" id="KW-0472">Membrane</keyword>
<feature type="transmembrane region" description="Helical" evidence="9">
    <location>
        <begin position="417"/>
        <end position="439"/>
    </location>
</feature>
<feature type="transmembrane region" description="Helical" evidence="9">
    <location>
        <begin position="377"/>
        <end position="397"/>
    </location>
</feature>
<evidence type="ECO:0000256" key="5">
    <source>
        <dbReference type="ARBA" id="ARBA00022475"/>
    </source>
</evidence>
<evidence type="ECO:0000256" key="6">
    <source>
        <dbReference type="ARBA" id="ARBA00022692"/>
    </source>
</evidence>
<feature type="transmembrane region" description="Helical" evidence="9">
    <location>
        <begin position="28"/>
        <end position="49"/>
    </location>
</feature>
<feature type="transmembrane region" description="Helical" evidence="9">
    <location>
        <begin position="69"/>
        <end position="92"/>
    </location>
</feature>
<organism evidence="10 11">
    <name type="scientific">Steinernema glaseri</name>
    <dbReference type="NCBI Taxonomy" id="37863"/>
    <lineage>
        <taxon>Eukaryota</taxon>
        <taxon>Metazoa</taxon>
        <taxon>Ecdysozoa</taxon>
        <taxon>Nematoda</taxon>
        <taxon>Chromadorea</taxon>
        <taxon>Rhabditida</taxon>
        <taxon>Tylenchina</taxon>
        <taxon>Panagrolaimomorpha</taxon>
        <taxon>Strongyloidoidea</taxon>
        <taxon>Steinernematidae</taxon>
        <taxon>Steinernema</taxon>
    </lineage>
</organism>
<feature type="transmembrane region" description="Helical" evidence="9">
    <location>
        <begin position="318"/>
        <end position="338"/>
    </location>
</feature>
<evidence type="ECO:0000256" key="7">
    <source>
        <dbReference type="ARBA" id="ARBA00022989"/>
    </source>
</evidence>
<keyword evidence="5 9" id="KW-1003">Cell membrane</keyword>
<evidence type="ECO:0000256" key="8">
    <source>
        <dbReference type="ARBA" id="ARBA00023136"/>
    </source>
</evidence>
<feature type="transmembrane region" description="Helical" evidence="9">
    <location>
        <begin position="285"/>
        <end position="306"/>
    </location>
</feature>
<comment type="function">
    <text evidence="9">Plasma membrane transporter mediating the uptake by cells of the water soluble vitamin B2/riboflavin that plays a key role in biochemical oxidation-reduction reactions of the carbohydrate, lipid, and amino acid metabolism.</text>
</comment>
<dbReference type="GO" id="GO:0005886">
    <property type="term" value="C:plasma membrane"/>
    <property type="evidence" value="ECO:0007669"/>
    <property type="project" value="UniProtKB-SubCell"/>
</dbReference>
<dbReference type="PANTHER" id="PTHR12929:SF10">
    <property type="entry name" value="RIBOFLAVIN TRANSPORTER"/>
    <property type="match status" value="1"/>
</dbReference>
<feature type="transmembrane region" description="Helical" evidence="9">
    <location>
        <begin position="169"/>
        <end position="189"/>
    </location>
</feature>
<dbReference type="Pfam" id="PF06237">
    <property type="entry name" value="SLC52_ribofla_tr"/>
    <property type="match status" value="1"/>
</dbReference>
<keyword evidence="6 9" id="KW-0812">Transmembrane</keyword>